<dbReference type="PANTHER" id="PTHR30272:SF1">
    <property type="entry name" value="3-HYDROXYACYL-[ACYL-CARRIER-PROTEIN] DEHYDRATASE"/>
    <property type="match status" value="1"/>
</dbReference>
<sequence length="166" mass="17466">MNLLAAPLERSGIEVLLPHRSPILLVDRVTAFHGPPRSELRASFRVAADHPILAGHFPGRPIWPGVLTIEGLAQTANLLGVLLPLIGEDGALTVDLAAAREPEAVAHRGLLASVEVKLLHVVEPGDLLEYAARLVGGRGPVHRVEVSAAVGRRVVARGSIAVAVES</sequence>
<dbReference type="InterPro" id="IPR013114">
    <property type="entry name" value="FabA_FabZ"/>
</dbReference>
<name>A0A2S9YSJ8_9BACT</name>
<comment type="caution">
    <text evidence="2">The sequence shown here is derived from an EMBL/GenBank/DDBJ whole genome shotgun (WGS) entry which is preliminary data.</text>
</comment>
<dbReference type="RefSeq" id="WP_106089247.1">
    <property type="nucleotide sequence ID" value="NZ_PVNL01000045.1"/>
</dbReference>
<proteinExistence type="predicted"/>
<dbReference type="SUPFAM" id="SSF54637">
    <property type="entry name" value="Thioesterase/thiol ester dehydrase-isomerase"/>
    <property type="match status" value="1"/>
</dbReference>
<gene>
    <name evidence="2" type="primary">fabZ_2</name>
    <name evidence="2" type="ORF">ENSA7_22200</name>
</gene>
<protein>
    <submittedName>
        <fullName evidence="2">3-hydroxyacyl-[acyl-carrier-protein] dehydratase FabZ</fullName>
        <ecNumber evidence="2">4.2.1.59</ecNumber>
    </submittedName>
</protein>
<evidence type="ECO:0000256" key="1">
    <source>
        <dbReference type="ARBA" id="ARBA00023239"/>
    </source>
</evidence>
<dbReference type="AlphaFoldDB" id="A0A2S9YSJ8"/>
<dbReference type="Pfam" id="PF07977">
    <property type="entry name" value="FabA"/>
    <property type="match status" value="1"/>
</dbReference>
<dbReference type="PANTHER" id="PTHR30272">
    <property type="entry name" value="3-HYDROXYACYL-[ACYL-CARRIER-PROTEIN] DEHYDRATASE"/>
    <property type="match status" value="1"/>
</dbReference>
<dbReference type="EMBL" id="PVNL01000045">
    <property type="protein sequence ID" value="PRQ08066.1"/>
    <property type="molecule type" value="Genomic_DNA"/>
</dbReference>
<accession>A0A2S9YSJ8</accession>
<dbReference type="Gene3D" id="3.10.129.10">
    <property type="entry name" value="Hotdog Thioesterase"/>
    <property type="match status" value="1"/>
</dbReference>
<dbReference type="EC" id="4.2.1.59" evidence="2"/>
<evidence type="ECO:0000313" key="3">
    <source>
        <dbReference type="Proteomes" id="UP000238823"/>
    </source>
</evidence>
<evidence type="ECO:0000313" key="2">
    <source>
        <dbReference type="EMBL" id="PRQ08066.1"/>
    </source>
</evidence>
<reference evidence="2 3" key="1">
    <citation type="submission" date="2018-03" db="EMBL/GenBank/DDBJ databases">
        <title>Draft Genome Sequences of the Obligatory Marine Myxobacteria Enhygromyxa salina SWB007.</title>
        <authorList>
            <person name="Poehlein A."/>
            <person name="Moghaddam J.A."/>
            <person name="Harms H."/>
            <person name="Alanjari M."/>
            <person name="Koenig G.M."/>
            <person name="Daniel R."/>
            <person name="Schaeberle T.F."/>
        </authorList>
    </citation>
    <scope>NUCLEOTIDE SEQUENCE [LARGE SCALE GENOMIC DNA]</scope>
    <source>
        <strain evidence="2 3">SWB007</strain>
    </source>
</reference>
<dbReference type="InterPro" id="IPR029069">
    <property type="entry name" value="HotDog_dom_sf"/>
</dbReference>
<keyword evidence="1 2" id="KW-0456">Lyase</keyword>
<dbReference type="Proteomes" id="UP000238823">
    <property type="component" value="Unassembled WGS sequence"/>
</dbReference>
<dbReference type="GO" id="GO:0019171">
    <property type="term" value="F:(3R)-hydroxyacyl-[acyl-carrier-protein] dehydratase activity"/>
    <property type="evidence" value="ECO:0007669"/>
    <property type="project" value="UniProtKB-EC"/>
</dbReference>
<dbReference type="OrthoDB" id="5503791at2"/>
<organism evidence="2 3">
    <name type="scientific">Enhygromyxa salina</name>
    <dbReference type="NCBI Taxonomy" id="215803"/>
    <lineage>
        <taxon>Bacteria</taxon>
        <taxon>Pseudomonadati</taxon>
        <taxon>Myxococcota</taxon>
        <taxon>Polyangia</taxon>
        <taxon>Nannocystales</taxon>
        <taxon>Nannocystaceae</taxon>
        <taxon>Enhygromyxa</taxon>
    </lineage>
</organism>